<dbReference type="STRING" id="69.GLE_1172"/>
<evidence type="ECO:0000313" key="1">
    <source>
        <dbReference type="EMBL" id="ALN56530.1"/>
    </source>
</evidence>
<reference evidence="1 2" key="1">
    <citation type="submission" date="2015-11" db="EMBL/GenBank/DDBJ databases">
        <title>Genome sequences of Lysobacter enzymogenes strain C3 and Lysobacter antibioticus ATCC 29479.</title>
        <authorList>
            <person name="Kobayashi D.Y."/>
        </authorList>
    </citation>
    <scope>NUCLEOTIDE SEQUENCE [LARGE SCALE GENOMIC DNA]</scope>
    <source>
        <strain evidence="1 2">C3</strain>
    </source>
</reference>
<gene>
    <name evidence="1" type="ORF">GLE_1172</name>
</gene>
<dbReference type="EMBL" id="CP013140">
    <property type="protein sequence ID" value="ALN56530.1"/>
    <property type="molecule type" value="Genomic_DNA"/>
</dbReference>
<dbReference type="Proteomes" id="UP000061569">
    <property type="component" value="Chromosome"/>
</dbReference>
<evidence type="ECO:0000313" key="2">
    <source>
        <dbReference type="Proteomes" id="UP000061569"/>
    </source>
</evidence>
<sequence>MNAAARVADETFSQRAHAFARIHVGADSRALVANLDTHAELIDDGERSYPVSIDDGEAQDNAWVCSPRTTYGAYATEEALRYAPALLGAPIRAAGLGLDRWLRGARIDRAVAINNWWLSTNLYPRWRIGCAQRLLQGALQRWPGHAVWLRSLNRDDHADWLEECDRLGFLLIPSRQVYLFRDVAALAQRRHNLQIDLRLARKQPRRAGDGDIGGADYARIAWLYARLYMDRYSRCNPRYTEAFVRSWHRAGLLQLDGFRDEAGQLMCIAGIFRQGRTLTTPIVGYDTDQPQRLGLYRLLTATTFERAIASGDAINFSAGAAGFKRLRGGQPSIEYSAVYARHLPARTQRALGWLSALTRRAGVPIMRRFEL</sequence>
<evidence type="ECO:0008006" key="3">
    <source>
        <dbReference type="Google" id="ProtNLM"/>
    </source>
</evidence>
<proteinExistence type="predicted"/>
<organism evidence="1 2">
    <name type="scientific">Lysobacter enzymogenes</name>
    <dbReference type="NCBI Taxonomy" id="69"/>
    <lineage>
        <taxon>Bacteria</taxon>
        <taxon>Pseudomonadati</taxon>
        <taxon>Pseudomonadota</taxon>
        <taxon>Gammaproteobacteria</taxon>
        <taxon>Lysobacterales</taxon>
        <taxon>Lysobacteraceae</taxon>
        <taxon>Lysobacter</taxon>
    </lineage>
</organism>
<accession>A0A0S2DD81</accession>
<dbReference type="PATRIC" id="fig|69.6.peg.1157"/>
<name>A0A0S2DD81_LYSEN</name>
<protein>
    <recommendedName>
        <fullName evidence="3">BioF2-like acetyltransferase domain-containing protein</fullName>
    </recommendedName>
</protein>
<dbReference type="KEGG" id="lez:GLE_1172"/>
<dbReference type="AlphaFoldDB" id="A0A0S2DD81"/>